<evidence type="ECO:0000313" key="2">
    <source>
        <dbReference type="EMBL" id="VDL74626.1"/>
    </source>
</evidence>
<dbReference type="AlphaFoldDB" id="A0A0N4Y510"/>
<keyword evidence="3" id="KW-1185">Reference proteome</keyword>
<sequence length="146" mass="16771">MTVCCQKCWNQARFSIEEAIEVLLWVESVTQMPLINRLLDNGSRASFNPKPKMPFHKMENISNFLEACKAYGVAEISCFQTVDLYENKQCYKVIECLRSLAAVAQARGADVEFPPWVVRLSHSRPRQFPESVMRRGEMVIPLQTDI</sequence>
<dbReference type="EMBL" id="UYSL01020441">
    <property type="protein sequence ID" value="VDL74626.1"/>
    <property type="molecule type" value="Genomic_DNA"/>
</dbReference>
<dbReference type="SUPFAM" id="SSF47576">
    <property type="entry name" value="Calponin-homology domain, CH-domain"/>
    <property type="match status" value="1"/>
</dbReference>
<proteinExistence type="predicted"/>
<dbReference type="InterPro" id="IPR050606">
    <property type="entry name" value="Calponin-like"/>
</dbReference>
<dbReference type="InterPro" id="IPR001715">
    <property type="entry name" value="CH_dom"/>
</dbReference>
<dbReference type="GO" id="GO:0051015">
    <property type="term" value="F:actin filament binding"/>
    <property type="evidence" value="ECO:0007669"/>
    <property type="project" value="TreeGrafter"/>
</dbReference>
<dbReference type="InterPro" id="IPR003096">
    <property type="entry name" value="SM22_calponin"/>
</dbReference>
<dbReference type="STRING" id="27835.A0A0N4Y510"/>
<evidence type="ECO:0000313" key="3">
    <source>
        <dbReference type="Proteomes" id="UP000271162"/>
    </source>
</evidence>
<dbReference type="GO" id="GO:0015629">
    <property type="term" value="C:actin cytoskeleton"/>
    <property type="evidence" value="ECO:0007669"/>
    <property type="project" value="TreeGrafter"/>
</dbReference>
<dbReference type="InterPro" id="IPR036872">
    <property type="entry name" value="CH_dom_sf"/>
</dbReference>
<reference evidence="4" key="1">
    <citation type="submission" date="2017-02" db="UniProtKB">
        <authorList>
            <consortium name="WormBaseParasite"/>
        </authorList>
    </citation>
    <scope>IDENTIFICATION</scope>
</reference>
<dbReference type="Pfam" id="PF00307">
    <property type="entry name" value="CH"/>
    <property type="match status" value="1"/>
</dbReference>
<dbReference type="PRINTS" id="PR00888">
    <property type="entry name" value="SM22CALPONIN"/>
</dbReference>
<dbReference type="Proteomes" id="UP000271162">
    <property type="component" value="Unassembled WGS sequence"/>
</dbReference>
<dbReference type="PROSITE" id="PS50021">
    <property type="entry name" value="CH"/>
    <property type="match status" value="1"/>
</dbReference>
<evidence type="ECO:0000313" key="4">
    <source>
        <dbReference type="WBParaSite" id="NBR_0001103601-mRNA-1"/>
    </source>
</evidence>
<dbReference type="GO" id="GO:0007015">
    <property type="term" value="P:actin filament organization"/>
    <property type="evidence" value="ECO:0007669"/>
    <property type="project" value="TreeGrafter"/>
</dbReference>
<organism evidence="4">
    <name type="scientific">Nippostrongylus brasiliensis</name>
    <name type="common">Rat hookworm</name>
    <dbReference type="NCBI Taxonomy" id="27835"/>
    <lineage>
        <taxon>Eukaryota</taxon>
        <taxon>Metazoa</taxon>
        <taxon>Ecdysozoa</taxon>
        <taxon>Nematoda</taxon>
        <taxon>Chromadorea</taxon>
        <taxon>Rhabditida</taxon>
        <taxon>Rhabditina</taxon>
        <taxon>Rhabditomorpha</taxon>
        <taxon>Strongyloidea</taxon>
        <taxon>Heligmosomidae</taxon>
        <taxon>Nippostrongylus</taxon>
    </lineage>
</organism>
<dbReference type="Gene3D" id="1.10.418.10">
    <property type="entry name" value="Calponin-like domain"/>
    <property type="match status" value="1"/>
</dbReference>
<feature type="domain" description="Calponin-homology (CH)" evidence="1">
    <location>
        <begin position="1"/>
        <end position="105"/>
    </location>
</feature>
<dbReference type="PANTHER" id="PTHR47385:SF19">
    <property type="entry name" value="TRANSGELIN"/>
    <property type="match status" value="1"/>
</dbReference>
<name>A0A0N4Y510_NIPBR</name>
<gene>
    <name evidence="2" type="ORF">NBR_LOCUS11037</name>
</gene>
<reference evidence="2 3" key="2">
    <citation type="submission" date="2018-11" db="EMBL/GenBank/DDBJ databases">
        <authorList>
            <consortium name="Pathogen Informatics"/>
        </authorList>
    </citation>
    <scope>NUCLEOTIDE SEQUENCE [LARGE SCALE GENOMIC DNA]</scope>
</reference>
<evidence type="ECO:0000259" key="1">
    <source>
        <dbReference type="PROSITE" id="PS50021"/>
    </source>
</evidence>
<dbReference type="WBParaSite" id="NBR_0001103601-mRNA-1">
    <property type="protein sequence ID" value="NBR_0001103601-mRNA-1"/>
    <property type="gene ID" value="NBR_0001103601"/>
</dbReference>
<dbReference type="PANTHER" id="PTHR47385">
    <property type="entry name" value="CALPONIN"/>
    <property type="match status" value="1"/>
</dbReference>
<accession>A0A0N4Y510</accession>
<protein>
    <submittedName>
        <fullName evidence="4">Calponin-homology (CH) domain-containing protein</fullName>
    </submittedName>
</protein>